<keyword evidence="4" id="KW-1185">Reference proteome</keyword>
<evidence type="ECO:0000256" key="2">
    <source>
        <dbReference type="ARBA" id="ARBA00022649"/>
    </source>
</evidence>
<proteinExistence type="inferred from homology"/>
<evidence type="ECO:0000313" key="3">
    <source>
        <dbReference type="EMBL" id="NMF59625.1"/>
    </source>
</evidence>
<dbReference type="EMBL" id="JAAVJL010000001">
    <property type="protein sequence ID" value="NMF59625.1"/>
    <property type="molecule type" value="Genomic_DNA"/>
</dbReference>
<gene>
    <name evidence="3" type="ORF">HC246_16770</name>
</gene>
<organism evidence="3 4">
    <name type="scientific">Pseudanabaena yagii GIHE-NHR1</name>
    <dbReference type="NCBI Taxonomy" id="2722753"/>
    <lineage>
        <taxon>Bacteria</taxon>
        <taxon>Bacillati</taxon>
        <taxon>Cyanobacteriota</taxon>
        <taxon>Cyanophyceae</taxon>
        <taxon>Pseudanabaenales</taxon>
        <taxon>Pseudanabaenaceae</taxon>
        <taxon>Pseudanabaena</taxon>
        <taxon>Pseudanabaena yagii</taxon>
    </lineage>
</organism>
<dbReference type="InterPro" id="IPR051803">
    <property type="entry name" value="TA_system_RelE-like_toxin"/>
</dbReference>
<dbReference type="PANTHER" id="PTHR33755">
    <property type="entry name" value="TOXIN PARE1-RELATED"/>
    <property type="match status" value="1"/>
</dbReference>
<accession>A0ABX1LX93</accession>
<evidence type="ECO:0000313" key="4">
    <source>
        <dbReference type="Proteomes" id="UP000738376"/>
    </source>
</evidence>
<reference evidence="3 4" key="1">
    <citation type="submission" date="2020-03" db="EMBL/GenBank/DDBJ databases">
        <title>Draft Genome Sequence of 2-Methylisoborneol Producing Pseudanabaena yagii Strain GIHE-NHR1 Isolated from North Han River in South Korea.</title>
        <authorList>
            <person name="Jeong J."/>
        </authorList>
    </citation>
    <scope>NUCLEOTIDE SEQUENCE [LARGE SCALE GENOMIC DNA]</scope>
    <source>
        <strain evidence="3 4">GIHE-NHR1</strain>
    </source>
</reference>
<comment type="caution">
    <text evidence="3">The sequence shown here is derived from an EMBL/GenBank/DDBJ whole genome shotgun (WGS) entry which is preliminary data.</text>
</comment>
<evidence type="ECO:0000256" key="1">
    <source>
        <dbReference type="ARBA" id="ARBA00006226"/>
    </source>
</evidence>
<dbReference type="Gene3D" id="3.30.2310.20">
    <property type="entry name" value="RelE-like"/>
    <property type="match status" value="1"/>
</dbReference>
<dbReference type="Proteomes" id="UP000738376">
    <property type="component" value="Unassembled WGS sequence"/>
</dbReference>
<name>A0ABX1LX93_9CYAN</name>
<dbReference type="RefSeq" id="WP_169364377.1">
    <property type="nucleotide sequence ID" value="NZ_JAAVJL010000001.1"/>
</dbReference>
<dbReference type="Pfam" id="PF05016">
    <property type="entry name" value="ParE_toxin"/>
    <property type="match status" value="1"/>
</dbReference>
<comment type="similarity">
    <text evidence="1">Belongs to the RelE toxin family.</text>
</comment>
<dbReference type="PANTHER" id="PTHR33755:SF6">
    <property type="entry name" value="PLASMID STABILIZATION SYSTEM PROTEIN"/>
    <property type="match status" value="1"/>
</dbReference>
<sequence length="102" mass="12085">MSNYSFSKLAVRDLDEICRFIAQNNLKAASRLFDEIRKKCKLIADFPHMGKSYAWIDDDLRGFIISEYIIFYYPRTDGIDIVRVIYGKRDFKALFEEDILDE</sequence>
<keyword evidence="2" id="KW-1277">Toxin-antitoxin system</keyword>
<dbReference type="InterPro" id="IPR035093">
    <property type="entry name" value="RelE/ParE_toxin_dom_sf"/>
</dbReference>
<protein>
    <submittedName>
        <fullName evidence="3">Type II toxin-antitoxin system RelE/ParE family toxin</fullName>
    </submittedName>
</protein>
<dbReference type="InterPro" id="IPR007712">
    <property type="entry name" value="RelE/ParE_toxin"/>
</dbReference>